<dbReference type="InterPro" id="IPR006674">
    <property type="entry name" value="HD_domain"/>
</dbReference>
<dbReference type="Proteomes" id="UP000190285">
    <property type="component" value="Unassembled WGS sequence"/>
</dbReference>
<dbReference type="RefSeq" id="WP_079489892.1">
    <property type="nucleotide sequence ID" value="NZ_FUZT01000002.1"/>
</dbReference>
<evidence type="ECO:0000256" key="1">
    <source>
        <dbReference type="ARBA" id="ARBA00022801"/>
    </source>
</evidence>
<proteinExistence type="predicted"/>
<evidence type="ECO:0000259" key="3">
    <source>
        <dbReference type="Pfam" id="PF01966"/>
    </source>
</evidence>
<feature type="domain" description="OB" evidence="2">
    <location>
        <begin position="22"/>
        <end position="88"/>
    </location>
</feature>
<accession>A0A1T5JAQ5</accession>
<dbReference type="Gene3D" id="2.40.50.140">
    <property type="entry name" value="Nucleic acid-binding proteins"/>
    <property type="match status" value="1"/>
</dbReference>
<dbReference type="STRING" id="36842.SAMN02194393_01052"/>
<dbReference type="SUPFAM" id="SSF109604">
    <property type="entry name" value="HD-domain/PDEase-like"/>
    <property type="match status" value="1"/>
</dbReference>
<sequence>MSKKIVDFKVGDSIQGFFLVKSIKLKTSSNNKIFLDFNLTDRTGEINAKLWDCTKEDEKKYSEGKLIKVKGSILEWQGKLQLRIIKIRNVKEEDNLIIDDYVLSAPEKSEIMYEKILSYIDNIDNDDIRNIVSYLFKENKKELMFYPAAKSNHHSMHGGLLYHILTMLRGAEKFLEIYTFLDKDLLFGGVVLHDIAKINEMDSNELGIVSSYTSEGELLGHIIQGIKQIEKVSEKVDANKEITVLLQHMLLSHHYEPEFGSPKRPMIPEAEILHYLDVIDARMFDMKKTLENIEPSGFSDKIWTLHNRKLYKAKYNNL</sequence>
<gene>
    <name evidence="4" type="ORF">SAMN02194393_01052</name>
</gene>
<dbReference type="InterPro" id="IPR003607">
    <property type="entry name" value="HD/PDEase_dom"/>
</dbReference>
<keyword evidence="5" id="KW-1185">Reference proteome</keyword>
<dbReference type="Pfam" id="PF01966">
    <property type="entry name" value="HD"/>
    <property type="match status" value="1"/>
</dbReference>
<dbReference type="SUPFAM" id="SSF50249">
    <property type="entry name" value="Nucleic acid-binding proteins"/>
    <property type="match status" value="1"/>
</dbReference>
<dbReference type="GO" id="GO:0031125">
    <property type="term" value="P:rRNA 3'-end processing"/>
    <property type="evidence" value="ECO:0007669"/>
    <property type="project" value="TreeGrafter"/>
</dbReference>
<dbReference type="EMBL" id="FUZT01000002">
    <property type="protein sequence ID" value="SKC48530.1"/>
    <property type="molecule type" value="Genomic_DNA"/>
</dbReference>
<dbReference type="PANTHER" id="PTHR37294">
    <property type="entry name" value="3'-5' EXORIBONUCLEASE YHAM"/>
    <property type="match status" value="1"/>
</dbReference>
<dbReference type="Pfam" id="PF01336">
    <property type="entry name" value="tRNA_anti-codon"/>
    <property type="match status" value="1"/>
</dbReference>
<dbReference type="PANTHER" id="PTHR37294:SF1">
    <property type="entry name" value="3'-5' EXORIBONUCLEASE YHAM"/>
    <property type="match status" value="1"/>
</dbReference>
<dbReference type="GO" id="GO:0003676">
    <property type="term" value="F:nucleic acid binding"/>
    <property type="evidence" value="ECO:0007669"/>
    <property type="project" value="InterPro"/>
</dbReference>
<organism evidence="4 5">
    <name type="scientific">Maledivibacter halophilus</name>
    <dbReference type="NCBI Taxonomy" id="36842"/>
    <lineage>
        <taxon>Bacteria</taxon>
        <taxon>Bacillati</taxon>
        <taxon>Bacillota</taxon>
        <taxon>Clostridia</taxon>
        <taxon>Peptostreptococcales</taxon>
        <taxon>Caminicellaceae</taxon>
        <taxon>Maledivibacter</taxon>
    </lineage>
</organism>
<name>A0A1T5JAQ5_9FIRM</name>
<keyword evidence="1" id="KW-0378">Hydrolase</keyword>
<evidence type="ECO:0000313" key="4">
    <source>
        <dbReference type="EMBL" id="SKC48530.1"/>
    </source>
</evidence>
<dbReference type="AlphaFoldDB" id="A0A1T5JAQ5"/>
<dbReference type="InterPro" id="IPR012340">
    <property type="entry name" value="NA-bd_OB-fold"/>
</dbReference>
<dbReference type="CDD" id="cd04492">
    <property type="entry name" value="YhaM_OBF_like"/>
    <property type="match status" value="1"/>
</dbReference>
<reference evidence="5" key="1">
    <citation type="submission" date="2017-02" db="EMBL/GenBank/DDBJ databases">
        <authorList>
            <person name="Varghese N."/>
            <person name="Submissions S."/>
        </authorList>
    </citation>
    <scope>NUCLEOTIDE SEQUENCE [LARGE SCALE GENOMIC DNA]</scope>
    <source>
        <strain evidence="5">M1</strain>
    </source>
</reference>
<dbReference type="GO" id="GO:0016787">
    <property type="term" value="F:hydrolase activity"/>
    <property type="evidence" value="ECO:0007669"/>
    <property type="project" value="UniProtKB-KW"/>
</dbReference>
<feature type="domain" description="HD" evidence="3">
    <location>
        <begin position="161"/>
        <end position="281"/>
    </location>
</feature>
<evidence type="ECO:0000259" key="2">
    <source>
        <dbReference type="Pfam" id="PF01336"/>
    </source>
</evidence>
<protein>
    <submittedName>
        <fullName evidence="4">3'-5' exoribonuclease</fullName>
    </submittedName>
</protein>
<dbReference type="OrthoDB" id="9778453at2"/>
<dbReference type="InterPro" id="IPR004365">
    <property type="entry name" value="NA-bd_OB_tRNA"/>
</dbReference>
<dbReference type="CDD" id="cd00077">
    <property type="entry name" value="HDc"/>
    <property type="match status" value="1"/>
</dbReference>
<evidence type="ECO:0000313" key="5">
    <source>
        <dbReference type="Proteomes" id="UP000190285"/>
    </source>
</evidence>
<dbReference type="Gene3D" id="1.10.3210.10">
    <property type="entry name" value="Hypothetical protein af1432"/>
    <property type="match status" value="1"/>
</dbReference>
<dbReference type="InterPro" id="IPR050798">
    <property type="entry name" value="YhaM_exoribonuc/phosphodiest"/>
</dbReference>